<keyword evidence="2" id="KW-1185">Reference proteome</keyword>
<reference evidence="1 2" key="1">
    <citation type="journal article" date="2018" name="Sci. Rep.">
        <title>Comparative analysis of the Pocillopora damicornis genome highlights role of immune system in coral evolution.</title>
        <authorList>
            <person name="Cunning R."/>
            <person name="Bay R.A."/>
            <person name="Gillette P."/>
            <person name="Baker A.C."/>
            <person name="Traylor-Knowles N."/>
        </authorList>
    </citation>
    <scope>NUCLEOTIDE SEQUENCE [LARGE SCALE GENOMIC DNA]</scope>
    <source>
        <strain evidence="1">RSMAS</strain>
        <tissue evidence="1">Whole animal</tissue>
    </source>
</reference>
<sequence>MALEHCQVPNNRRFEESNSCYSEADTRRNTSQRDVQPLFVKVGFEEIYYQAARAKKVLVVALFYPYNNEEQMASWICVFFPDANLHSNILIQSEKLCLITRKQYEATEMFGKDDEVSFHGSVNTKESFVATIPEGSLNATIPEPEKERKVTQKRKKNNIASLQEGTDKTSGSWYVIQRIRVAAAVEKKKEEISYPRRSAEGSTHLQVGGHFPEKILGTRKKSNITQACGVCFPVQKKILKRTGDKRKRPGKESSFQCSVCKVALCMQDCFQLYHTVEDYVAAYIRGHEANIGNLNHPCERTSEAIGEELRHLRTILGRFECSFAKQEAKLDRLLSVMAGQTQQAPHCTPQIPSLVIPYMNSTPSSVEFTPPPAVLWQHEMPADLHQFVVPAQSRTLTELADSPMEKDKQSRCV</sequence>
<dbReference type="OrthoDB" id="6146839at2759"/>
<comment type="caution">
    <text evidence="1">The sequence shown here is derived from an EMBL/GenBank/DDBJ whole genome shotgun (WGS) entry which is preliminary data.</text>
</comment>
<name>A0A3M6U1Y0_POCDA</name>
<organism evidence="1 2">
    <name type="scientific">Pocillopora damicornis</name>
    <name type="common">Cauliflower coral</name>
    <name type="synonym">Millepora damicornis</name>
    <dbReference type="NCBI Taxonomy" id="46731"/>
    <lineage>
        <taxon>Eukaryota</taxon>
        <taxon>Metazoa</taxon>
        <taxon>Cnidaria</taxon>
        <taxon>Anthozoa</taxon>
        <taxon>Hexacorallia</taxon>
        <taxon>Scleractinia</taxon>
        <taxon>Astrocoeniina</taxon>
        <taxon>Pocilloporidae</taxon>
        <taxon>Pocillopora</taxon>
    </lineage>
</organism>
<proteinExistence type="predicted"/>
<accession>A0A3M6U1Y0</accession>
<evidence type="ECO:0000313" key="2">
    <source>
        <dbReference type="Proteomes" id="UP000275408"/>
    </source>
</evidence>
<protein>
    <recommendedName>
        <fullName evidence="3">PiggyBac transposable element-derived protein domain-containing protein</fullName>
    </recommendedName>
</protein>
<evidence type="ECO:0000313" key="1">
    <source>
        <dbReference type="EMBL" id="RMX47705.1"/>
    </source>
</evidence>
<evidence type="ECO:0008006" key="3">
    <source>
        <dbReference type="Google" id="ProtNLM"/>
    </source>
</evidence>
<dbReference type="EMBL" id="RCHS01002378">
    <property type="protein sequence ID" value="RMX47705.1"/>
    <property type="molecule type" value="Genomic_DNA"/>
</dbReference>
<dbReference type="AlphaFoldDB" id="A0A3M6U1Y0"/>
<dbReference type="Proteomes" id="UP000275408">
    <property type="component" value="Unassembled WGS sequence"/>
</dbReference>
<gene>
    <name evidence="1" type="ORF">pdam_00024566</name>
</gene>